<dbReference type="PROSITE" id="PS00058">
    <property type="entry name" value="DNA_MISMATCH_REPAIR_1"/>
    <property type="match status" value="1"/>
</dbReference>
<dbReference type="InterPro" id="IPR020568">
    <property type="entry name" value="Ribosomal_Su5_D2-typ_SF"/>
</dbReference>
<name>A0A517YRC1_9BACT</name>
<dbReference type="InterPro" id="IPR014790">
    <property type="entry name" value="MutL_C"/>
</dbReference>
<dbReference type="SUPFAM" id="SSF55874">
    <property type="entry name" value="ATPase domain of HSP90 chaperone/DNA topoisomerase II/histidine kinase"/>
    <property type="match status" value="1"/>
</dbReference>
<dbReference type="InterPro" id="IPR037198">
    <property type="entry name" value="MutL_C_sf"/>
</dbReference>
<dbReference type="InterPro" id="IPR020667">
    <property type="entry name" value="DNA_mismatch_repair_MutL"/>
</dbReference>
<dbReference type="CDD" id="cd16926">
    <property type="entry name" value="HATPase_MutL-MLH-PMS-like"/>
    <property type="match status" value="1"/>
</dbReference>
<evidence type="ECO:0000256" key="2">
    <source>
        <dbReference type="ARBA" id="ARBA00021975"/>
    </source>
</evidence>
<evidence type="ECO:0000313" key="9">
    <source>
        <dbReference type="Proteomes" id="UP000317369"/>
    </source>
</evidence>
<gene>
    <name evidence="5 8" type="primary">mutL</name>
    <name evidence="8" type="ORF">KS4_08100</name>
</gene>
<dbReference type="PANTHER" id="PTHR10073">
    <property type="entry name" value="DNA MISMATCH REPAIR PROTEIN MLH, PMS, MUTL"/>
    <property type="match status" value="1"/>
</dbReference>
<dbReference type="GO" id="GO:0032300">
    <property type="term" value="C:mismatch repair complex"/>
    <property type="evidence" value="ECO:0007669"/>
    <property type="project" value="InterPro"/>
</dbReference>
<evidence type="ECO:0000256" key="4">
    <source>
        <dbReference type="ARBA" id="ARBA00023204"/>
    </source>
</evidence>
<keyword evidence="3 5" id="KW-0227">DNA damage</keyword>
<dbReference type="Pfam" id="PF08676">
    <property type="entry name" value="MutL_C"/>
    <property type="match status" value="1"/>
</dbReference>
<dbReference type="Gene3D" id="3.30.230.10">
    <property type="match status" value="1"/>
</dbReference>
<accession>A0A517YRC1</accession>
<keyword evidence="4 5" id="KW-0234">DNA repair</keyword>
<feature type="domain" description="MutL C-terminal dimerisation" evidence="6">
    <location>
        <begin position="448"/>
        <end position="603"/>
    </location>
</feature>
<protein>
    <recommendedName>
        <fullName evidence="2 5">DNA mismatch repair protein MutL</fullName>
    </recommendedName>
</protein>
<organism evidence="8 9">
    <name type="scientific">Poriferisphaera corsica</name>
    <dbReference type="NCBI Taxonomy" id="2528020"/>
    <lineage>
        <taxon>Bacteria</taxon>
        <taxon>Pseudomonadati</taxon>
        <taxon>Planctomycetota</taxon>
        <taxon>Phycisphaerae</taxon>
        <taxon>Phycisphaerales</taxon>
        <taxon>Phycisphaeraceae</taxon>
        <taxon>Poriferisphaera</taxon>
    </lineage>
</organism>
<dbReference type="InterPro" id="IPR042120">
    <property type="entry name" value="MutL_C_dimsub"/>
</dbReference>
<evidence type="ECO:0000259" key="6">
    <source>
        <dbReference type="SMART" id="SM00853"/>
    </source>
</evidence>
<dbReference type="GO" id="GO:0016887">
    <property type="term" value="F:ATP hydrolysis activity"/>
    <property type="evidence" value="ECO:0007669"/>
    <property type="project" value="InterPro"/>
</dbReference>
<evidence type="ECO:0000256" key="3">
    <source>
        <dbReference type="ARBA" id="ARBA00022763"/>
    </source>
</evidence>
<dbReference type="GO" id="GO:0030983">
    <property type="term" value="F:mismatched DNA binding"/>
    <property type="evidence" value="ECO:0007669"/>
    <property type="project" value="InterPro"/>
</dbReference>
<dbReference type="FunFam" id="3.30.565.10:FF:000003">
    <property type="entry name" value="DNA mismatch repair endonuclease MutL"/>
    <property type="match status" value="1"/>
</dbReference>
<comment type="function">
    <text evidence="5">This protein is involved in the repair of mismatches in DNA. It is required for dam-dependent methyl-directed DNA mismatch repair. May act as a 'molecular matchmaker', a protein that promotes the formation of a stable complex between two or more DNA-binding proteins in an ATP-dependent manner without itself being part of a final effector complex.</text>
</comment>
<feature type="domain" description="DNA mismatch repair protein S5" evidence="7">
    <location>
        <begin position="212"/>
        <end position="334"/>
    </location>
</feature>
<dbReference type="SMART" id="SM00853">
    <property type="entry name" value="MutL_C"/>
    <property type="match status" value="1"/>
</dbReference>
<dbReference type="AlphaFoldDB" id="A0A517YRC1"/>
<dbReference type="OrthoDB" id="9763467at2"/>
<evidence type="ECO:0000313" key="8">
    <source>
        <dbReference type="EMBL" id="QDU32776.1"/>
    </source>
</evidence>
<dbReference type="Proteomes" id="UP000317369">
    <property type="component" value="Chromosome"/>
</dbReference>
<sequence length="645" mass="71162">MKIRKLPTLLINQIAAGEVIERPASIVKECVENSIDAQATQIDIAIEQGGHQLIRISDNGLGIAEDELELAVSPHATSKLHSPDQLAAIGTLGFRGEALASISSVSRTKITSRPTRDGKAAEAAAVLEVEGSRLSPPYPAACAPGTIIDVRDLFFNTPARRKFLRQPSTEFAQINEIVTRIAMCNHNIGFRLTHNDRKITDLPPNQTRAQRVISLVGKDIKNGLLEFSHEDLAEHGGATLWGMAGLPEIARATNKFLYLCINGRVIKDRNLIHAVREAYRGLIPPEKTPVAAVFIEMPAEDVDVNVHPSKAEVRFRKPKQYFGLVRNAIRQCLLDNDLMPTAKLSDDAVPAFRPVEQEKVPETEATQAFVDYFKKMAPKQKGFAYQEVQRAIQTEVSKEAPLLNDTFTQAVSEQEVVDTETGEVMAAANDAAPILAAEPQGLNLTPVKILQIHNSFVVTEDDQGIVIIDQHALHERIMFEKLTARVLGTNSGAPKSLESQRLLMPEIIEASQNEQELLEELKPLLVRLGIEVEPIGPHVVALQAFPSFLYSRKVEAVPFMRELIDKSLEGAISINDPAAEENALHEVLDMMSCKAAIKAGDNMTEDQLAELLAQKDKFERTSNCPHGRPTTLRLTLKDLYKQFGR</sequence>
<dbReference type="InterPro" id="IPR036890">
    <property type="entry name" value="HATPase_C_sf"/>
</dbReference>
<dbReference type="Gene3D" id="3.30.565.10">
    <property type="entry name" value="Histidine kinase-like ATPase, C-terminal domain"/>
    <property type="match status" value="1"/>
</dbReference>
<dbReference type="Gene3D" id="3.30.1370.100">
    <property type="entry name" value="MutL, C-terminal domain, regulatory subdomain"/>
    <property type="match status" value="1"/>
</dbReference>
<dbReference type="InterPro" id="IPR002099">
    <property type="entry name" value="MutL/Mlh/PMS"/>
</dbReference>
<dbReference type="HAMAP" id="MF_00149">
    <property type="entry name" value="DNA_mis_repair"/>
    <property type="match status" value="1"/>
</dbReference>
<dbReference type="InterPro" id="IPR013507">
    <property type="entry name" value="DNA_mismatch_S5_2-like"/>
</dbReference>
<evidence type="ECO:0000256" key="1">
    <source>
        <dbReference type="ARBA" id="ARBA00006082"/>
    </source>
</evidence>
<dbReference type="InterPro" id="IPR014762">
    <property type="entry name" value="DNA_mismatch_repair_CS"/>
</dbReference>
<proteinExistence type="inferred from homology"/>
<dbReference type="InterPro" id="IPR038973">
    <property type="entry name" value="MutL/Mlh/Pms-like"/>
</dbReference>
<dbReference type="CDD" id="cd00782">
    <property type="entry name" value="MutL_Trans"/>
    <property type="match status" value="1"/>
</dbReference>
<dbReference type="Pfam" id="PF13589">
    <property type="entry name" value="HATPase_c_3"/>
    <property type="match status" value="1"/>
</dbReference>
<keyword evidence="9" id="KW-1185">Reference proteome</keyword>
<dbReference type="PANTHER" id="PTHR10073:SF12">
    <property type="entry name" value="DNA MISMATCH REPAIR PROTEIN MLH1"/>
    <property type="match status" value="1"/>
</dbReference>
<evidence type="ECO:0000259" key="7">
    <source>
        <dbReference type="SMART" id="SM01340"/>
    </source>
</evidence>
<dbReference type="Gene3D" id="3.30.1540.20">
    <property type="entry name" value="MutL, C-terminal domain, dimerisation subdomain"/>
    <property type="match status" value="1"/>
</dbReference>
<reference evidence="8 9" key="1">
    <citation type="submission" date="2019-02" db="EMBL/GenBank/DDBJ databases">
        <title>Deep-cultivation of Planctomycetes and their phenomic and genomic characterization uncovers novel biology.</title>
        <authorList>
            <person name="Wiegand S."/>
            <person name="Jogler M."/>
            <person name="Boedeker C."/>
            <person name="Pinto D."/>
            <person name="Vollmers J."/>
            <person name="Rivas-Marin E."/>
            <person name="Kohn T."/>
            <person name="Peeters S.H."/>
            <person name="Heuer A."/>
            <person name="Rast P."/>
            <person name="Oberbeckmann S."/>
            <person name="Bunk B."/>
            <person name="Jeske O."/>
            <person name="Meyerdierks A."/>
            <person name="Storesund J.E."/>
            <person name="Kallscheuer N."/>
            <person name="Luecker S."/>
            <person name="Lage O.M."/>
            <person name="Pohl T."/>
            <person name="Merkel B.J."/>
            <person name="Hornburger P."/>
            <person name="Mueller R.-W."/>
            <person name="Bruemmer F."/>
            <person name="Labrenz M."/>
            <person name="Spormann A.M."/>
            <person name="Op den Camp H."/>
            <person name="Overmann J."/>
            <person name="Amann R."/>
            <person name="Jetten M.S.M."/>
            <person name="Mascher T."/>
            <person name="Medema M.H."/>
            <person name="Devos D.P."/>
            <person name="Kaster A.-K."/>
            <person name="Ovreas L."/>
            <person name="Rohde M."/>
            <person name="Galperin M.Y."/>
            <person name="Jogler C."/>
        </authorList>
    </citation>
    <scope>NUCLEOTIDE SEQUENCE [LARGE SCALE GENOMIC DNA]</scope>
    <source>
        <strain evidence="8 9">KS4</strain>
    </source>
</reference>
<dbReference type="Pfam" id="PF01119">
    <property type="entry name" value="DNA_mis_repair"/>
    <property type="match status" value="1"/>
</dbReference>
<dbReference type="SMART" id="SM01340">
    <property type="entry name" value="DNA_mis_repair"/>
    <property type="match status" value="1"/>
</dbReference>
<dbReference type="KEGG" id="pcor:KS4_08100"/>
<evidence type="ECO:0000256" key="5">
    <source>
        <dbReference type="HAMAP-Rule" id="MF_00149"/>
    </source>
</evidence>
<dbReference type="GO" id="GO:0140664">
    <property type="term" value="F:ATP-dependent DNA damage sensor activity"/>
    <property type="evidence" value="ECO:0007669"/>
    <property type="project" value="InterPro"/>
</dbReference>
<dbReference type="SUPFAM" id="SSF54211">
    <property type="entry name" value="Ribosomal protein S5 domain 2-like"/>
    <property type="match status" value="1"/>
</dbReference>
<dbReference type="RefSeq" id="WP_145074877.1">
    <property type="nucleotide sequence ID" value="NZ_CP036425.1"/>
</dbReference>
<dbReference type="GO" id="GO:0005524">
    <property type="term" value="F:ATP binding"/>
    <property type="evidence" value="ECO:0007669"/>
    <property type="project" value="InterPro"/>
</dbReference>
<comment type="similarity">
    <text evidence="1 5">Belongs to the DNA mismatch repair MutL/HexB family.</text>
</comment>
<dbReference type="EMBL" id="CP036425">
    <property type="protein sequence ID" value="QDU32776.1"/>
    <property type="molecule type" value="Genomic_DNA"/>
</dbReference>
<dbReference type="GO" id="GO:0006298">
    <property type="term" value="P:mismatch repair"/>
    <property type="evidence" value="ECO:0007669"/>
    <property type="project" value="UniProtKB-UniRule"/>
</dbReference>
<dbReference type="NCBIfam" id="TIGR00585">
    <property type="entry name" value="mutl"/>
    <property type="match status" value="1"/>
</dbReference>
<dbReference type="InterPro" id="IPR042121">
    <property type="entry name" value="MutL_C_regsub"/>
</dbReference>
<dbReference type="SUPFAM" id="SSF118116">
    <property type="entry name" value="DNA mismatch repair protein MutL"/>
    <property type="match status" value="1"/>
</dbReference>
<dbReference type="InterPro" id="IPR014721">
    <property type="entry name" value="Ribsml_uS5_D2-typ_fold_subgr"/>
</dbReference>